<evidence type="ECO:0000256" key="3">
    <source>
        <dbReference type="ARBA" id="ARBA00004991"/>
    </source>
</evidence>
<feature type="transmembrane region" description="Helical" evidence="13">
    <location>
        <begin position="396"/>
        <end position="415"/>
    </location>
</feature>
<dbReference type="PANTHER" id="PTHR16320">
    <property type="entry name" value="SPHINGOMYELINASE FAMILY MEMBER"/>
    <property type="match status" value="1"/>
</dbReference>
<proteinExistence type="inferred from homology"/>
<dbReference type="Proteomes" id="UP000244722">
    <property type="component" value="Unassembled WGS sequence"/>
</dbReference>
<keyword evidence="9" id="KW-0746">Sphingolipid metabolism</keyword>
<evidence type="ECO:0000256" key="10">
    <source>
        <dbReference type="ARBA" id="ARBA00022989"/>
    </source>
</evidence>
<dbReference type="SUPFAM" id="SSF56219">
    <property type="entry name" value="DNase I-like"/>
    <property type="match status" value="1"/>
</dbReference>
<dbReference type="STRING" id="42251.A0A2T6ZPN1"/>
<evidence type="ECO:0000256" key="6">
    <source>
        <dbReference type="ARBA" id="ARBA00022723"/>
    </source>
</evidence>
<dbReference type="GO" id="GO:0004519">
    <property type="term" value="F:endonuclease activity"/>
    <property type="evidence" value="ECO:0007669"/>
    <property type="project" value="UniProtKB-KW"/>
</dbReference>
<evidence type="ECO:0000256" key="1">
    <source>
        <dbReference type="ARBA" id="ARBA00004141"/>
    </source>
</evidence>
<dbReference type="PANTHER" id="PTHR16320:SF24">
    <property type="entry name" value="PHOSPHODIESTERASE, PUTATIVE-RELATED"/>
    <property type="match status" value="1"/>
</dbReference>
<comment type="caution">
    <text evidence="15">The sequence shown here is derived from an EMBL/GenBank/DDBJ whole genome shotgun (WGS) entry which is preliminary data.</text>
</comment>
<keyword evidence="15" id="KW-0269">Exonuclease</keyword>
<evidence type="ECO:0000256" key="7">
    <source>
        <dbReference type="ARBA" id="ARBA00022801"/>
    </source>
</evidence>
<evidence type="ECO:0000256" key="11">
    <source>
        <dbReference type="ARBA" id="ARBA00023098"/>
    </source>
</evidence>
<dbReference type="GO" id="GO:0046872">
    <property type="term" value="F:metal ion binding"/>
    <property type="evidence" value="ECO:0007669"/>
    <property type="project" value="UniProtKB-KW"/>
</dbReference>
<sequence length="515" mass="56461">MSAAGPSQINGDIPSIRVFGMNCWGLKYIAKHREARLNEVSLRIACASPSFDIVALQEFWVYADYENLRAKTSSILPYGKFYFSGAIGGGLVILSKWPIEQSSMFRYPLNGRPTAFWRGDWYVGKGVACAAVRHPSGKTIEVFNTHLHAPYEKNDSYLCHRTAQAWEIAKLLRGAVQKGHIAIGLGDFNMIPPSLAHRIISTHGLVSDAWLSANPTTPSIAPPKTDAKTNIEVLGATCDSVLNTWRMNTPTLPPPETEDPKGKRLDYIFHAPRYSSVQDIKVGMTEPVSMPSQKGGKGGAGGYCSLSDHFSVEVTLSLAPNRQQQRALAEARNPDLVSNSTLSSVAGAVRAEEAQITNQVGEREYEQYLPPTIIDEILELVAKYTKREKFEYNWRLSHFWGSLVALVGLHVGVWWSPHNGVSFALMFVAWVVAVTGGLDGLIGFLFMGSELRALREFEEELKMYRRLASEAYGAGSSGPDVLGSKTALVTSGTAEGAFHSSNSAVEVRIDVYESV</sequence>
<organism evidence="15 16">
    <name type="scientific">Tuber borchii</name>
    <name type="common">White truffle</name>
    <dbReference type="NCBI Taxonomy" id="42251"/>
    <lineage>
        <taxon>Eukaryota</taxon>
        <taxon>Fungi</taxon>
        <taxon>Dikarya</taxon>
        <taxon>Ascomycota</taxon>
        <taxon>Pezizomycotina</taxon>
        <taxon>Pezizomycetes</taxon>
        <taxon>Pezizales</taxon>
        <taxon>Tuberaceae</taxon>
        <taxon>Tuber</taxon>
    </lineage>
</organism>
<evidence type="ECO:0000256" key="13">
    <source>
        <dbReference type="SAM" id="Phobius"/>
    </source>
</evidence>
<feature type="transmembrane region" description="Helical" evidence="13">
    <location>
        <begin position="421"/>
        <end position="446"/>
    </location>
</feature>
<evidence type="ECO:0000313" key="15">
    <source>
        <dbReference type="EMBL" id="PUU77432.1"/>
    </source>
</evidence>
<keyword evidence="16" id="KW-1185">Reference proteome</keyword>
<dbReference type="OrthoDB" id="387657at2759"/>
<keyword evidence="12 13" id="KW-0472">Membrane</keyword>
<keyword evidence="11" id="KW-0443">Lipid metabolism</keyword>
<accession>A0A2T6ZPN1</accession>
<dbReference type="GO" id="GO:0004767">
    <property type="term" value="F:sphingomyelin phosphodiesterase activity"/>
    <property type="evidence" value="ECO:0007669"/>
    <property type="project" value="InterPro"/>
</dbReference>
<dbReference type="Pfam" id="PF03372">
    <property type="entry name" value="Exo_endo_phos"/>
    <property type="match status" value="1"/>
</dbReference>
<keyword evidence="10 13" id="KW-1133">Transmembrane helix</keyword>
<reference evidence="15 16" key="1">
    <citation type="submission" date="2017-04" db="EMBL/GenBank/DDBJ databases">
        <title>Draft genome sequence of Tuber borchii Vittad., a whitish edible truffle.</title>
        <authorList>
            <consortium name="DOE Joint Genome Institute"/>
            <person name="Murat C."/>
            <person name="Kuo A."/>
            <person name="Barry K.W."/>
            <person name="Clum A."/>
            <person name="Dockter R.B."/>
            <person name="Fauchery L."/>
            <person name="Iotti M."/>
            <person name="Kohler A."/>
            <person name="Labutti K."/>
            <person name="Lindquist E.A."/>
            <person name="Lipzen A."/>
            <person name="Ohm R.A."/>
            <person name="Wang M."/>
            <person name="Grigoriev I.V."/>
            <person name="Zambonelli A."/>
            <person name="Martin F.M."/>
        </authorList>
    </citation>
    <scope>NUCLEOTIDE SEQUENCE [LARGE SCALE GENOMIC DNA]</scope>
    <source>
        <strain evidence="15 16">Tbo3840</strain>
    </source>
</reference>
<keyword evidence="5 13" id="KW-0812">Transmembrane</keyword>
<dbReference type="GO" id="GO:0006665">
    <property type="term" value="P:sphingolipid metabolic process"/>
    <property type="evidence" value="ECO:0007669"/>
    <property type="project" value="UniProtKB-KW"/>
</dbReference>
<dbReference type="GO" id="GO:0016020">
    <property type="term" value="C:membrane"/>
    <property type="evidence" value="ECO:0007669"/>
    <property type="project" value="UniProtKB-SubCell"/>
</dbReference>
<keyword evidence="15" id="KW-0255">Endonuclease</keyword>
<evidence type="ECO:0000256" key="9">
    <source>
        <dbReference type="ARBA" id="ARBA00022919"/>
    </source>
</evidence>
<dbReference type="InterPro" id="IPR038772">
    <property type="entry name" value="Sph/SMPD2-like"/>
</dbReference>
<keyword evidence="8" id="KW-0460">Magnesium</keyword>
<comment type="subcellular location">
    <subcellularLocation>
        <location evidence="1">Membrane</location>
        <topology evidence="1">Multi-pass membrane protein</topology>
    </subcellularLocation>
</comment>
<evidence type="ECO:0000256" key="5">
    <source>
        <dbReference type="ARBA" id="ARBA00022692"/>
    </source>
</evidence>
<evidence type="ECO:0000256" key="8">
    <source>
        <dbReference type="ARBA" id="ARBA00022842"/>
    </source>
</evidence>
<protein>
    <submittedName>
        <fullName evidence="15">Endonuclease/exonuclease/phosphatase</fullName>
    </submittedName>
</protein>
<keyword evidence="7" id="KW-0378">Hydrolase</keyword>
<dbReference type="GO" id="GO:0004527">
    <property type="term" value="F:exonuclease activity"/>
    <property type="evidence" value="ECO:0007669"/>
    <property type="project" value="UniProtKB-KW"/>
</dbReference>
<comment type="pathway">
    <text evidence="3">Sphingolipid metabolism.</text>
</comment>
<gene>
    <name evidence="15" type="ORF">B9Z19DRAFT_987075</name>
</gene>
<evidence type="ECO:0000256" key="2">
    <source>
        <dbReference type="ARBA" id="ARBA00004760"/>
    </source>
</evidence>
<keyword evidence="15" id="KW-0540">Nuclease</keyword>
<dbReference type="EMBL" id="NESQ01000153">
    <property type="protein sequence ID" value="PUU77432.1"/>
    <property type="molecule type" value="Genomic_DNA"/>
</dbReference>
<evidence type="ECO:0000256" key="12">
    <source>
        <dbReference type="ARBA" id="ARBA00023136"/>
    </source>
</evidence>
<dbReference type="AlphaFoldDB" id="A0A2T6ZPN1"/>
<keyword evidence="6" id="KW-0479">Metal-binding</keyword>
<dbReference type="InterPro" id="IPR036691">
    <property type="entry name" value="Endo/exonu/phosph_ase_sf"/>
</dbReference>
<feature type="domain" description="Endonuclease/exonuclease/phosphatase" evidence="14">
    <location>
        <begin position="48"/>
        <end position="309"/>
    </location>
</feature>
<name>A0A2T6ZPN1_TUBBO</name>
<evidence type="ECO:0000259" key="14">
    <source>
        <dbReference type="Pfam" id="PF03372"/>
    </source>
</evidence>
<comment type="pathway">
    <text evidence="2">Lipid metabolism; sphingolipid metabolism.</text>
</comment>
<comment type="similarity">
    <text evidence="4">Belongs to the neutral sphingomyelinase family.</text>
</comment>
<dbReference type="Gene3D" id="3.60.10.10">
    <property type="entry name" value="Endonuclease/exonuclease/phosphatase"/>
    <property type="match status" value="1"/>
</dbReference>
<dbReference type="InterPro" id="IPR005135">
    <property type="entry name" value="Endo/exonuclease/phosphatase"/>
</dbReference>
<evidence type="ECO:0000256" key="4">
    <source>
        <dbReference type="ARBA" id="ARBA00006335"/>
    </source>
</evidence>
<evidence type="ECO:0000313" key="16">
    <source>
        <dbReference type="Proteomes" id="UP000244722"/>
    </source>
</evidence>